<feature type="compositionally biased region" description="Acidic residues" evidence="9">
    <location>
        <begin position="44"/>
        <end position="57"/>
    </location>
</feature>
<keyword evidence="2 8" id="KW-0813">Transport</keyword>
<sequence>MVSVPLIATFYALWDRLTDRDGSKDPQHQDDAEKARTQASDVEEHPEDDYTGEPDNTDDLQEAIEEEAIEEDANGIPSTDTFPSFTSSRATSWWSKLKTLLFPSSGPNLDQYIPNYRSTPILAGIVVPFSILLEIPGLTDHWYIRTVNHQTVEYRSNPAILDAGLAVSMACGVLANVCLIVRFLEKRVKSMTILCALFLTIHDIINIIAVTYFGVAHRHDDGFTYGEAFWMIVCSTIASVVTNVTLLVDLIRTNDFAKSGSGLTPKQRALVLIVMVLMLQIALGSAVNSSLLHLRFIDGLYFTVVSIETIGFGDIVPVSAGSRIWVCVYSTVGIINLGVAVGMARQTVGEGLEVGYRKRVGQLRAFRRSEREKRKAIARWKVTVEKQLNDLGIEPWVPDEAHRAKDDGSTKKTVVSRILAKTECMHWFPDLTYIQLHRQQGYDATHSFAHHGCRLNIDALNPAQLEVCALEAGVPLDTVLPEAHLARRAHADFLFSWYSRWYPPFLPSFGAWRLLGIKRCHQSEDGQPAPDDRDQQNFAAYLDQSSVNDRRPHCRTHVQLGQMAEMMTRFALGVMGAHSSEHSHEDHAKKAREAEHERTSLEIGDARHADSSGVSSQITTGGRDAVSPIVSEKEKSPMTRFVKDKAPGVLKPKNWKALEENSIYATYDNFKSILENQEKKAFYAKFSIVWSLFFIFWMIGSAIFSRTERWPFGTAMYFCFISFTTIGYGDFSPQTPAGRAIFVVWALLGVATMTILISGVAGYPNFARTSLD</sequence>
<evidence type="ECO:0000256" key="6">
    <source>
        <dbReference type="ARBA" id="ARBA00023136"/>
    </source>
</evidence>
<dbReference type="GO" id="GO:0022841">
    <property type="term" value="F:potassium ion leak channel activity"/>
    <property type="evidence" value="ECO:0007669"/>
    <property type="project" value="TreeGrafter"/>
</dbReference>
<evidence type="ECO:0000313" key="13">
    <source>
        <dbReference type="Proteomes" id="UP000076761"/>
    </source>
</evidence>
<keyword evidence="6 10" id="KW-0472">Membrane</keyword>
<keyword evidence="13" id="KW-1185">Reference proteome</keyword>
<keyword evidence="3 8" id="KW-0812">Transmembrane</keyword>
<keyword evidence="4 10" id="KW-1133">Transmembrane helix</keyword>
<protein>
    <submittedName>
        <fullName evidence="12">Voltage-gated potassium channel</fullName>
    </submittedName>
</protein>
<dbReference type="STRING" id="1314782.A0A165UEC1"/>
<feature type="compositionally biased region" description="Basic and acidic residues" evidence="9">
    <location>
        <begin position="18"/>
        <end position="36"/>
    </location>
</feature>
<gene>
    <name evidence="12" type="ORF">NEOLEDRAFT_951791</name>
</gene>
<dbReference type="GO" id="GO:0015271">
    <property type="term" value="F:outward rectifier potassium channel activity"/>
    <property type="evidence" value="ECO:0007669"/>
    <property type="project" value="TreeGrafter"/>
</dbReference>
<dbReference type="Pfam" id="PF07885">
    <property type="entry name" value="Ion_trans_2"/>
    <property type="match status" value="2"/>
</dbReference>
<dbReference type="GO" id="GO:0005886">
    <property type="term" value="C:plasma membrane"/>
    <property type="evidence" value="ECO:0007669"/>
    <property type="project" value="TreeGrafter"/>
</dbReference>
<organism evidence="12 13">
    <name type="scientific">Neolentinus lepideus HHB14362 ss-1</name>
    <dbReference type="NCBI Taxonomy" id="1314782"/>
    <lineage>
        <taxon>Eukaryota</taxon>
        <taxon>Fungi</taxon>
        <taxon>Dikarya</taxon>
        <taxon>Basidiomycota</taxon>
        <taxon>Agaricomycotina</taxon>
        <taxon>Agaricomycetes</taxon>
        <taxon>Gloeophyllales</taxon>
        <taxon>Gloeophyllaceae</taxon>
        <taxon>Neolentinus</taxon>
    </lineage>
</organism>
<feature type="transmembrane region" description="Helical" evidence="10">
    <location>
        <begin position="193"/>
        <end position="216"/>
    </location>
</feature>
<evidence type="ECO:0000256" key="1">
    <source>
        <dbReference type="ARBA" id="ARBA00004141"/>
    </source>
</evidence>
<feature type="domain" description="Potassium channel" evidence="11">
    <location>
        <begin position="281"/>
        <end position="345"/>
    </location>
</feature>
<dbReference type="Gene3D" id="1.10.287.70">
    <property type="match status" value="2"/>
</dbReference>
<feature type="transmembrane region" description="Helical" evidence="10">
    <location>
        <begin position="228"/>
        <end position="248"/>
    </location>
</feature>
<dbReference type="SUPFAM" id="SSF81324">
    <property type="entry name" value="Voltage-gated potassium channels"/>
    <property type="match status" value="2"/>
</dbReference>
<name>A0A165UEC1_9AGAM</name>
<dbReference type="GO" id="GO:0030322">
    <property type="term" value="P:stabilization of membrane potential"/>
    <property type="evidence" value="ECO:0007669"/>
    <property type="project" value="TreeGrafter"/>
</dbReference>
<dbReference type="InterPro" id="IPR003280">
    <property type="entry name" value="2pore_dom_K_chnl"/>
</dbReference>
<evidence type="ECO:0000256" key="3">
    <source>
        <dbReference type="ARBA" id="ARBA00022692"/>
    </source>
</evidence>
<comment type="subcellular location">
    <subcellularLocation>
        <location evidence="1">Membrane</location>
        <topology evidence="1">Multi-pass membrane protein</topology>
    </subcellularLocation>
</comment>
<feature type="transmembrane region" description="Helical" evidence="10">
    <location>
        <begin position="121"/>
        <end position="139"/>
    </location>
</feature>
<evidence type="ECO:0000256" key="8">
    <source>
        <dbReference type="RuleBase" id="RU003857"/>
    </source>
</evidence>
<feature type="transmembrane region" description="Helical" evidence="10">
    <location>
        <begin position="159"/>
        <end position="181"/>
    </location>
</feature>
<evidence type="ECO:0000256" key="7">
    <source>
        <dbReference type="ARBA" id="ARBA00023303"/>
    </source>
</evidence>
<dbReference type="PRINTS" id="PR01333">
    <property type="entry name" value="2POREKCHANEL"/>
</dbReference>
<dbReference type="InterPro" id="IPR013099">
    <property type="entry name" value="K_chnl_dom"/>
</dbReference>
<feature type="domain" description="Potassium channel" evidence="11">
    <location>
        <begin position="693"/>
        <end position="760"/>
    </location>
</feature>
<keyword evidence="5 8" id="KW-0406">Ion transport</keyword>
<evidence type="ECO:0000313" key="12">
    <source>
        <dbReference type="EMBL" id="KZT28026.1"/>
    </source>
</evidence>
<feature type="transmembrane region" description="Helical" evidence="10">
    <location>
        <begin position="269"/>
        <end position="287"/>
    </location>
</feature>
<evidence type="ECO:0000256" key="2">
    <source>
        <dbReference type="ARBA" id="ARBA00022448"/>
    </source>
</evidence>
<dbReference type="InParanoid" id="A0A165UEC1"/>
<proteinExistence type="inferred from homology"/>
<dbReference type="PANTHER" id="PTHR11003">
    <property type="entry name" value="POTASSIUM CHANNEL, SUBFAMILY K"/>
    <property type="match status" value="1"/>
</dbReference>
<feature type="transmembrane region" description="Helical" evidence="10">
    <location>
        <begin position="710"/>
        <end position="728"/>
    </location>
</feature>
<accession>A0A165UEC1</accession>
<dbReference type="PANTHER" id="PTHR11003:SF342">
    <property type="entry name" value="OUTWARD-RECTIFIER POTASSIUM CHANNEL TOK1"/>
    <property type="match status" value="1"/>
</dbReference>
<evidence type="ECO:0000256" key="9">
    <source>
        <dbReference type="SAM" id="MobiDB-lite"/>
    </source>
</evidence>
<comment type="similarity">
    <text evidence="8">Belongs to the two pore domain potassium channel (TC 1.A.1.8) family.</text>
</comment>
<dbReference type="Proteomes" id="UP000076761">
    <property type="component" value="Unassembled WGS sequence"/>
</dbReference>
<evidence type="ECO:0000256" key="10">
    <source>
        <dbReference type="SAM" id="Phobius"/>
    </source>
</evidence>
<keyword evidence="7 8" id="KW-0407">Ion channel</keyword>
<dbReference type="AlphaFoldDB" id="A0A165UEC1"/>
<dbReference type="EMBL" id="KV425559">
    <property type="protein sequence ID" value="KZT28026.1"/>
    <property type="molecule type" value="Genomic_DNA"/>
</dbReference>
<evidence type="ECO:0000256" key="4">
    <source>
        <dbReference type="ARBA" id="ARBA00022989"/>
    </source>
</evidence>
<dbReference type="OrthoDB" id="297496at2759"/>
<feature type="transmembrane region" description="Helical" evidence="10">
    <location>
        <begin position="740"/>
        <end position="763"/>
    </location>
</feature>
<evidence type="ECO:0000259" key="11">
    <source>
        <dbReference type="Pfam" id="PF07885"/>
    </source>
</evidence>
<reference evidence="12 13" key="1">
    <citation type="journal article" date="2016" name="Mol. Biol. Evol.">
        <title>Comparative Genomics of Early-Diverging Mushroom-Forming Fungi Provides Insights into the Origins of Lignocellulose Decay Capabilities.</title>
        <authorList>
            <person name="Nagy L.G."/>
            <person name="Riley R."/>
            <person name="Tritt A."/>
            <person name="Adam C."/>
            <person name="Daum C."/>
            <person name="Floudas D."/>
            <person name="Sun H."/>
            <person name="Yadav J.S."/>
            <person name="Pangilinan J."/>
            <person name="Larsson K.H."/>
            <person name="Matsuura K."/>
            <person name="Barry K."/>
            <person name="Labutti K."/>
            <person name="Kuo R."/>
            <person name="Ohm R.A."/>
            <person name="Bhattacharya S.S."/>
            <person name="Shirouzu T."/>
            <person name="Yoshinaga Y."/>
            <person name="Martin F.M."/>
            <person name="Grigoriev I.V."/>
            <person name="Hibbett D.S."/>
        </authorList>
    </citation>
    <scope>NUCLEOTIDE SEQUENCE [LARGE SCALE GENOMIC DNA]</scope>
    <source>
        <strain evidence="12 13">HHB14362 ss-1</strain>
    </source>
</reference>
<feature type="transmembrane region" description="Helical" evidence="10">
    <location>
        <begin position="682"/>
        <end position="704"/>
    </location>
</feature>
<feature type="region of interest" description="Disordered" evidence="9">
    <location>
        <begin position="18"/>
        <end position="57"/>
    </location>
</feature>
<evidence type="ECO:0000256" key="5">
    <source>
        <dbReference type="ARBA" id="ARBA00023065"/>
    </source>
</evidence>